<organism evidence="2 3">
    <name type="scientific">Flavobacterium polysaccharolyticum</name>
    <dbReference type="NCBI Taxonomy" id="3133148"/>
    <lineage>
        <taxon>Bacteria</taxon>
        <taxon>Pseudomonadati</taxon>
        <taxon>Bacteroidota</taxon>
        <taxon>Flavobacteriia</taxon>
        <taxon>Flavobacteriales</taxon>
        <taxon>Flavobacteriaceae</taxon>
        <taxon>Flavobacterium</taxon>
    </lineage>
</organism>
<sequence length="113" mass="12754">METVASYFAKFPETSQKRMQQIRALILEKAPEVQESISYGMPAYKTNGKPLIYYAAFKNHIGLYATPSGHTHFADALSSYKQGKGSVQFPNEQPLPLDLIAEIIVFRVEENKK</sequence>
<feature type="domain" description="YdhG-like" evidence="1">
    <location>
        <begin position="16"/>
        <end position="107"/>
    </location>
</feature>
<reference evidence="2 3" key="1">
    <citation type="submission" date="2024-03" db="EMBL/GenBank/DDBJ databases">
        <title>Two novel species of the genus Flavobacterium exhibiting potentially degradation of complex polysaccharides.</title>
        <authorList>
            <person name="Lian X."/>
        </authorList>
    </citation>
    <scope>NUCLEOTIDE SEQUENCE [LARGE SCALE GENOMIC DNA]</scope>
    <source>
        <strain evidence="2 3">N6</strain>
    </source>
</reference>
<dbReference type="EMBL" id="JBCGDP010000006">
    <property type="protein sequence ID" value="MEM0576378.1"/>
    <property type="molecule type" value="Genomic_DNA"/>
</dbReference>
<dbReference type="Gene3D" id="3.90.1150.200">
    <property type="match status" value="1"/>
</dbReference>
<keyword evidence="3" id="KW-1185">Reference proteome</keyword>
<evidence type="ECO:0000313" key="3">
    <source>
        <dbReference type="Proteomes" id="UP001468798"/>
    </source>
</evidence>
<gene>
    <name evidence="2" type="ORF">WFZ86_07690</name>
</gene>
<protein>
    <submittedName>
        <fullName evidence="2">DUF1801 domain-containing protein</fullName>
    </submittedName>
</protein>
<evidence type="ECO:0000313" key="2">
    <source>
        <dbReference type="EMBL" id="MEM0576378.1"/>
    </source>
</evidence>
<name>A0ABU9NNY6_9FLAO</name>
<proteinExistence type="predicted"/>
<comment type="caution">
    <text evidence="2">The sequence shown here is derived from an EMBL/GenBank/DDBJ whole genome shotgun (WGS) entry which is preliminary data.</text>
</comment>
<dbReference type="Pfam" id="PF08818">
    <property type="entry name" value="DUF1801"/>
    <property type="match status" value="1"/>
</dbReference>
<dbReference type="RefSeq" id="WP_342691401.1">
    <property type="nucleotide sequence ID" value="NZ_JBCGDP010000006.1"/>
</dbReference>
<evidence type="ECO:0000259" key="1">
    <source>
        <dbReference type="Pfam" id="PF08818"/>
    </source>
</evidence>
<dbReference type="SUPFAM" id="SSF159888">
    <property type="entry name" value="YdhG-like"/>
    <property type="match status" value="1"/>
</dbReference>
<dbReference type="InterPro" id="IPR014922">
    <property type="entry name" value="YdhG-like"/>
</dbReference>
<dbReference type="Proteomes" id="UP001468798">
    <property type="component" value="Unassembled WGS sequence"/>
</dbReference>
<accession>A0ABU9NNY6</accession>